<evidence type="ECO:0000313" key="4">
    <source>
        <dbReference type="EMBL" id="TKS70610.1"/>
    </source>
</evidence>
<evidence type="ECO:0000256" key="1">
    <source>
        <dbReference type="PROSITE-ProRule" id="PRU00104"/>
    </source>
</evidence>
<evidence type="ECO:0000256" key="2">
    <source>
        <dbReference type="SAM" id="MobiDB-lite"/>
    </source>
</evidence>
<feature type="compositionally biased region" description="Basic and acidic residues" evidence="2">
    <location>
        <begin position="62"/>
        <end position="71"/>
    </location>
</feature>
<name>A0A4U5U9M3_COLLU</name>
<accession>A0A4U5U9M3</accession>
<dbReference type="PROSITE" id="PS50237">
    <property type="entry name" value="HECT"/>
    <property type="match status" value="1"/>
</dbReference>
<dbReference type="GO" id="GO:0004842">
    <property type="term" value="F:ubiquitin-protein transferase activity"/>
    <property type="evidence" value="ECO:0007669"/>
    <property type="project" value="InterPro"/>
</dbReference>
<feature type="compositionally biased region" description="Basic residues" evidence="2">
    <location>
        <begin position="74"/>
        <end position="89"/>
    </location>
</feature>
<keyword evidence="5" id="KW-1185">Reference proteome</keyword>
<sequence length="360" mass="39361">MAPGPFHSPLHRGLRIFLGVPPLSSDPSAADGGGAGILAPDLRNGLNSREPAGAALSPGWIRQKEMPRENRQGQVKKSKGIQRQRKIKLLQREKESKQTKRENDIATTATHSLTGFDLADRQDTGPRQSERVAFLWLAADAAKVTSGPGEVEAAVGLMHLKDSGLKAVRGTVLPILVRPELNADELQRAAEQKLKTFHKNLHGGPYVLLYPDGTKITDIPGTDVPFTLNDYKKALGKAYYVSHYTFVQLKISLPLETISESDSSDSEVIIMSRSSAEFNAADTLVWEPEDGESGTDSAAPKDILVKFSDNEGRIEDGLDTGGPKREFLSLLLKELNKRPIFDGPVESRYLVSIQQVLFCV</sequence>
<proteinExistence type="predicted"/>
<comment type="caution">
    <text evidence="1">Lacks conserved residue(s) required for the propagation of feature annotation.</text>
</comment>
<organism evidence="4 5">
    <name type="scientific">Collichthys lucidus</name>
    <name type="common">Big head croaker</name>
    <name type="synonym">Sciaena lucida</name>
    <dbReference type="NCBI Taxonomy" id="240159"/>
    <lineage>
        <taxon>Eukaryota</taxon>
        <taxon>Metazoa</taxon>
        <taxon>Chordata</taxon>
        <taxon>Craniata</taxon>
        <taxon>Vertebrata</taxon>
        <taxon>Euteleostomi</taxon>
        <taxon>Actinopterygii</taxon>
        <taxon>Neopterygii</taxon>
        <taxon>Teleostei</taxon>
        <taxon>Neoteleostei</taxon>
        <taxon>Acanthomorphata</taxon>
        <taxon>Eupercaria</taxon>
        <taxon>Sciaenidae</taxon>
        <taxon>Collichthys</taxon>
    </lineage>
</organism>
<feature type="domain" description="HECT" evidence="3">
    <location>
        <begin position="295"/>
        <end position="335"/>
    </location>
</feature>
<dbReference type="AlphaFoldDB" id="A0A4U5U9M3"/>
<gene>
    <name evidence="4" type="ORF">D9C73_005942</name>
</gene>
<dbReference type="InterPro" id="IPR000569">
    <property type="entry name" value="HECT_dom"/>
</dbReference>
<evidence type="ECO:0000313" key="5">
    <source>
        <dbReference type="Proteomes" id="UP000298787"/>
    </source>
</evidence>
<feature type="region of interest" description="Disordered" evidence="2">
    <location>
        <begin position="49"/>
        <end position="108"/>
    </location>
</feature>
<dbReference type="Proteomes" id="UP000298787">
    <property type="component" value="Chromosome 5"/>
</dbReference>
<reference evidence="4 5" key="1">
    <citation type="submission" date="2019-01" db="EMBL/GenBank/DDBJ databases">
        <title>Genome Assembly of Collichthys lucidus.</title>
        <authorList>
            <person name="Cai M."/>
            <person name="Xiao S."/>
        </authorList>
    </citation>
    <scope>NUCLEOTIDE SEQUENCE [LARGE SCALE GENOMIC DNA]</scope>
    <source>
        <strain evidence="4">JT15FE1705JMU</strain>
        <tissue evidence="4">Muscle</tissue>
    </source>
</reference>
<evidence type="ECO:0000259" key="3">
    <source>
        <dbReference type="PROSITE" id="PS50237"/>
    </source>
</evidence>
<keyword evidence="1" id="KW-0833">Ubl conjugation pathway</keyword>
<protein>
    <recommendedName>
        <fullName evidence="3">HECT domain-containing protein</fullName>
    </recommendedName>
</protein>
<dbReference type="EMBL" id="CM014082">
    <property type="protein sequence ID" value="TKS70610.1"/>
    <property type="molecule type" value="Genomic_DNA"/>
</dbReference>
<feature type="compositionally biased region" description="Basic and acidic residues" evidence="2">
    <location>
        <begin position="90"/>
        <end position="104"/>
    </location>
</feature>